<evidence type="ECO:0000256" key="1">
    <source>
        <dbReference type="SAM" id="MobiDB-lite"/>
    </source>
</evidence>
<accession>A0A1C7MZE6</accession>
<dbReference type="InParanoid" id="A0A1C7MZE6"/>
<comment type="caution">
    <text evidence="2">The sequence shown here is derived from an EMBL/GenBank/DDBJ whole genome shotgun (WGS) entry which is preliminary data.</text>
</comment>
<protein>
    <submittedName>
        <fullName evidence="2">Uncharacterized protein</fullName>
    </submittedName>
</protein>
<keyword evidence="3" id="KW-1185">Reference proteome</keyword>
<evidence type="ECO:0000313" key="3">
    <source>
        <dbReference type="Proteomes" id="UP000093000"/>
    </source>
</evidence>
<dbReference type="AlphaFoldDB" id="A0A1C7MZE6"/>
<sequence>MKPSQLIVTKAVEVALQKEPSVTSTVETTSETSVTVIEDTPQVETDTVVPSVPVGILEPASDPILSRSTRSAVRRPAHLEEFIVPSHQTKTCKCGSSSHRKTNHSQCPLNKKNLKHESAMEISGDEDQVENDDLEQSSVLL</sequence>
<evidence type="ECO:0000313" key="2">
    <source>
        <dbReference type="EMBL" id="OBZ81779.1"/>
    </source>
</evidence>
<feature type="region of interest" description="Disordered" evidence="1">
    <location>
        <begin position="90"/>
        <end position="141"/>
    </location>
</feature>
<dbReference type="Proteomes" id="UP000093000">
    <property type="component" value="Unassembled WGS sequence"/>
</dbReference>
<name>A0A1C7MZE6_9FUNG</name>
<feature type="compositionally biased region" description="Acidic residues" evidence="1">
    <location>
        <begin position="123"/>
        <end position="135"/>
    </location>
</feature>
<reference evidence="2 3" key="1">
    <citation type="submission" date="2016-03" db="EMBL/GenBank/DDBJ databases">
        <title>Choanephora cucurbitarum.</title>
        <authorList>
            <person name="Min B."/>
            <person name="Park H."/>
            <person name="Park J.-H."/>
            <person name="Shin H.-D."/>
            <person name="Choi I.-G."/>
        </authorList>
    </citation>
    <scope>NUCLEOTIDE SEQUENCE [LARGE SCALE GENOMIC DNA]</scope>
    <source>
        <strain evidence="2 3">KUS-F28377</strain>
    </source>
</reference>
<dbReference type="EMBL" id="LUGH01001058">
    <property type="protein sequence ID" value="OBZ81779.1"/>
    <property type="molecule type" value="Genomic_DNA"/>
</dbReference>
<organism evidence="2 3">
    <name type="scientific">Choanephora cucurbitarum</name>
    <dbReference type="NCBI Taxonomy" id="101091"/>
    <lineage>
        <taxon>Eukaryota</taxon>
        <taxon>Fungi</taxon>
        <taxon>Fungi incertae sedis</taxon>
        <taxon>Mucoromycota</taxon>
        <taxon>Mucoromycotina</taxon>
        <taxon>Mucoromycetes</taxon>
        <taxon>Mucorales</taxon>
        <taxon>Mucorineae</taxon>
        <taxon>Choanephoraceae</taxon>
        <taxon>Choanephoroideae</taxon>
        <taxon>Choanephora</taxon>
    </lineage>
</organism>
<proteinExistence type="predicted"/>
<gene>
    <name evidence="2" type="ORF">A0J61_10169</name>
</gene>